<dbReference type="SUPFAM" id="SSF53955">
    <property type="entry name" value="Lysozyme-like"/>
    <property type="match status" value="1"/>
</dbReference>
<evidence type="ECO:0000313" key="2">
    <source>
        <dbReference type="EMBL" id="MEE2061147.1"/>
    </source>
</evidence>
<dbReference type="PANTHER" id="PTHR30163:SF8">
    <property type="entry name" value="LYTIC MUREIN TRANSGLYCOSYLASE"/>
    <property type="match status" value="1"/>
</dbReference>
<dbReference type="PANTHER" id="PTHR30163">
    <property type="entry name" value="MEMBRANE-BOUND LYTIC MUREIN TRANSGLYCOSYLASE B"/>
    <property type="match status" value="1"/>
</dbReference>
<dbReference type="InterPro" id="IPR023346">
    <property type="entry name" value="Lysozyme-like_dom_sf"/>
</dbReference>
<dbReference type="CDD" id="cd13399">
    <property type="entry name" value="Slt35-like"/>
    <property type="match status" value="1"/>
</dbReference>
<evidence type="ECO:0000313" key="3">
    <source>
        <dbReference type="Proteomes" id="UP001336020"/>
    </source>
</evidence>
<reference evidence="2 3" key="1">
    <citation type="submission" date="2023-07" db="EMBL/GenBank/DDBJ databases">
        <authorList>
            <person name="Girao M."/>
            <person name="Carvalho M.F."/>
        </authorList>
    </citation>
    <scope>NUCLEOTIDE SEQUENCE [LARGE SCALE GENOMIC DNA]</scope>
    <source>
        <strain evidence="2 3">YIM65754</strain>
    </source>
</reference>
<feature type="domain" description="Transglycosylase SLT" evidence="1">
    <location>
        <begin position="201"/>
        <end position="245"/>
    </location>
</feature>
<protein>
    <submittedName>
        <fullName evidence="2">Lytic murein transglycosylase</fullName>
        <ecNumber evidence="2">2.4.-.-</ecNumber>
    </submittedName>
</protein>
<dbReference type="GO" id="GO:0016757">
    <property type="term" value="F:glycosyltransferase activity"/>
    <property type="evidence" value="ECO:0007669"/>
    <property type="project" value="UniProtKB-KW"/>
</dbReference>
<dbReference type="Proteomes" id="UP001336020">
    <property type="component" value="Unassembled WGS sequence"/>
</dbReference>
<dbReference type="Gene3D" id="1.10.530.10">
    <property type="match status" value="1"/>
</dbReference>
<evidence type="ECO:0000259" key="1">
    <source>
        <dbReference type="Pfam" id="PF13406"/>
    </source>
</evidence>
<dbReference type="Pfam" id="PF13406">
    <property type="entry name" value="SLT_2"/>
    <property type="match status" value="1"/>
</dbReference>
<dbReference type="EMBL" id="JAUTXY010000016">
    <property type="protein sequence ID" value="MEE2061147.1"/>
    <property type="molecule type" value="Genomic_DNA"/>
</dbReference>
<keyword evidence="3" id="KW-1185">Reference proteome</keyword>
<name>A0ABU7LIT6_9NOCA</name>
<dbReference type="RefSeq" id="WP_330136319.1">
    <property type="nucleotide sequence ID" value="NZ_JAUTXY010000016.1"/>
</dbReference>
<comment type="caution">
    <text evidence="2">The sequence shown here is derived from an EMBL/GenBank/DDBJ whole genome shotgun (WGS) entry which is preliminary data.</text>
</comment>
<keyword evidence="2" id="KW-0808">Transferase</keyword>
<gene>
    <name evidence="2" type="ORF">Q7514_26835</name>
</gene>
<keyword evidence="2" id="KW-0328">Glycosyltransferase</keyword>
<organism evidence="2 3">
    <name type="scientific">Rhodococcus artemisiae</name>
    <dbReference type="NCBI Taxonomy" id="714159"/>
    <lineage>
        <taxon>Bacteria</taxon>
        <taxon>Bacillati</taxon>
        <taxon>Actinomycetota</taxon>
        <taxon>Actinomycetes</taxon>
        <taxon>Mycobacteriales</taxon>
        <taxon>Nocardiaceae</taxon>
        <taxon>Rhodococcus</taxon>
    </lineage>
</organism>
<dbReference type="InterPro" id="IPR043426">
    <property type="entry name" value="MltB-like"/>
</dbReference>
<dbReference type="InterPro" id="IPR031304">
    <property type="entry name" value="SLT_2"/>
</dbReference>
<dbReference type="EC" id="2.4.-.-" evidence="2"/>
<proteinExistence type="predicted"/>
<sequence>MGRHAKPLDSKIRRNSVIAMTGLVPVGLVAAAATTAGASPRTLLGIHQQEAEPAAAATPIDDITAAVNSVDIPQAIAVAQNVMIAPEPAATPTPKAAPEPEPAPKVLHEGPLGIPGINFDAYINAERILNEENPGCGMYWTLLAGIGRVESGHANGGQADENGNLNEPVIGLPLNGSLPGQAVIHDTDGGALDGDTVYDRAVGPMQFIPSTWTQYAGDGNGDGKSDPQNLYDSTLTTARYLCDGGLDMRNLAHSTKAIHRYNNSMAYVANVLAWSAAYSTGIAPSAADLPRIH</sequence>
<accession>A0ABU7LIT6</accession>